<keyword evidence="2" id="KW-1185">Reference proteome</keyword>
<evidence type="ECO:0000313" key="1">
    <source>
        <dbReference type="EMBL" id="GER40460.1"/>
    </source>
</evidence>
<organism evidence="1 2">
    <name type="scientific">Striga asiatica</name>
    <name type="common">Asiatic witchweed</name>
    <name type="synonym">Buchnera asiatica</name>
    <dbReference type="NCBI Taxonomy" id="4170"/>
    <lineage>
        <taxon>Eukaryota</taxon>
        <taxon>Viridiplantae</taxon>
        <taxon>Streptophyta</taxon>
        <taxon>Embryophyta</taxon>
        <taxon>Tracheophyta</taxon>
        <taxon>Spermatophyta</taxon>
        <taxon>Magnoliopsida</taxon>
        <taxon>eudicotyledons</taxon>
        <taxon>Gunneridae</taxon>
        <taxon>Pentapetalae</taxon>
        <taxon>asterids</taxon>
        <taxon>lamiids</taxon>
        <taxon>Lamiales</taxon>
        <taxon>Orobanchaceae</taxon>
        <taxon>Buchnereae</taxon>
        <taxon>Striga</taxon>
    </lineage>
</organism>
<accession>A0A5A7Q5G6</accession>
<comment type="caution">
    <text evidence="1">The sequence shown here is derived from an EMBL/GenBank/DDBJ whole genome shotgun (WGS) entry which is preliminary data.</text>
</comment>
<dbReference type="EMBL" id="BKCP01005883">
    <property type="protein sequence ID" value="GER40460.1"/>
    <property type="molecule type" value="Genomic_DNA"/>
</dbReference>
<protein>
    <submittedName>
        <fullName evidence="1">Polymerase basic protein 2</fullName>
    </submittedName>
</protein>
<proteinExistence type="predicted"/>
<sequence>MGTPGYFRRNSPGMRRLSPLYSKKLHFFRKYVIKKSRSGIESSSGTIRRGTISNPVEKGIGHDICEISSSLGCVARPGLTPIPAVCVPCAAIAEPATAQVVGTTAVLGRGPLGPGDQKKGQGKKPVNWGKRFFCTPQVSARINSELITIVSKVINSGADRVRVSPIALHAINGTNRGPEALARSDPIVAVVHPKPQSGPERYNGVSSHNVWVVQPVEPDAPARRAVVVVPRQL</sequence>
<gene>
    <name evidence="1" type="ORF">STAS_17136</name>
</gene>
<evidence type="ECO:0000313" key="2">
    <source>
        <dbReference type="Proteomes" id="UP000325081"/>
    </source>
</evidence>
<name>A0A5A7Q5G6_STRAF</name>
<reference evidence="2" key="1">
    <citation type="journal article" date="2019" name="Curr. Biol.">
        <title>Genome Sequence of Striga asiatica Provides Insight into the Evolution of Plant Parasitism.</title>
        <authorList>
            <person name="Yoshida S."/>
            <person name="Kim S."/>
            <person name="Wafula E.K."/>
            <person name="Tanskanen J."/>
            <person name="Kim Y.M."/>
            <person name="Honaas L."/>
            <person name="Yang Z."/>
            <person name="Spallek T."/>
            <person name="Conn C.E."/>
            <person name="Ichihashi Y."/>
            <person name="Cheong K."/>
            <person name="Cui S."/>
            <person name="Der J.P."/>
            <person name="Gundlach H."/>
            <person name="Jiao Y."/>
            <person name="Hori C."/>
            <person name="Ishida J.K."/>
            <person name="Kasahara H."/>
            <person name="Kiba T."/>
            <person name="Kim M.S."/>
            <person name="Koo N."/>
            <person name="Laohavisit A."/>
            <person name="Lee Y.H."/>
            <person name="Lumba S."/>
            <person name="McCourt P."/>
            <person name="Mortimer J.C."/>
            <person name="Mutuku J.M."/>
            <person name="Nomura T."/>
            <person name="Sasaki-Sekimoto Y."/>
            <person name="Seto Y."/>
            <person name="Wang Y."/>
            <person name="Wakatake T."/>
            <person name="Sakakibara H."/>
            <person name="Demura T."/>
            <person name="Yamaguchi S."/>
            <person name="Yoneyama K."/>
            <person name="Manabe R.I."/>
            <person name="Nelson D.C."/>
            <person name="Schulman A.H."/>
            <person name="Timko M.P."/>
            <person name="dePamphilis C.W."/>
            <person name="Choi D."/>
            <person name="Shirasu K."/>
        </authorList>
    </citation>
    <scope>NUCLEOTIDE SEQUENCE [LARGE SCALE GENOMIC DNA]</scope>
    <source>
        <strain evidence="2">cv. UVA1</strain>
    </source>
</reference>
<dbReference type="Proteomes" id="UP000325081">
    <property type="component" value="Unassembled WGS sequence"/>
</dbReference>
<dbReference type="AlphaFoldDB" id="A0A5A7Q5G6"/>